<accession>A0A4U9FA79</accession>
<reference evidence="2" key="1">
    <citation type="submission" date="2019-04" db="EMBL/GenBank/DDBJ databases">
        <authorList>
            <person name="Melise S."/>
            <person name="Noan J."/>
            <person name="Okalmin O."/>
        </authorList>
    </citation>
    <scope>NUCLEOTIDE SEQUENCE</scope>
    <source>
        <strain evidence="2">FN9</strain>
    </source>
</reference>
<proteinExistence type="predicted"/>
<dbReference type="AlphaFoldDB" id="A0A4U9FA79"/>
<reference evidence="1" key="2">
    <citation type="submission" date="2021-03" db="EMBL/GenBank/DDBJ databases">
        <authorList>
            <person name="Alouane T."/>
            <person name="Langin T."/>
            <person name="Bonhomme L."/>
        </authorList>
    </citation>
    <scope>NUCLEOTIDE SEQUENCE</scope>
    <source>
        <strain evidence="1">MDC_Fg202</strain>
    </source>
</reference>
<gene>
    <name evidence="2" type="ORF">FUG_LOCUS296750</name>
    <name evidence="1" type="ORF">MDCFG202_LOCUS117481</name>
</gene>
<dbReference type="EMBL" id="CAJPIJ010000094">
    <property type="protein sequence ID" value="CAG1973130.1"/>
    <property type="molecule type" value="Genomic_DNA"/>
</dbReference>
<dbReference type="EMBL" id="CAAKMV010000132">
    <property type="protein sequence ID" value="VIO58197.1"/>
    <property type="molecule type" value="Genomic_DNA"/>
</dbReference>
<sequence>MLTSAAEKDVAIDEESIHGRGMCVGEVTLDGSDQGHGKKQREIVYAGGEKREVRNSTRILRMEEEGRNWGP</sequence>
<organism evidence="1 3">
    <name type="scientific">Gibberella zeae</name>
    <name type="common">Wheat head blight fungus</name>
    <name type="synonym">Fusarium graminearum</name>
    <dbReference type="NCBI Taxonomy" id="5518"/>
    <lineage>
        <taxon>Eukaryota</taxon>
        <taxon>Fungi</taxon>
        <taxon>Dikarya</taxon>
        <taxon>Ascomycota</taxon>
        <taxon>Pezizomycotina</taxon>
        <taxon>Sordariomycetes</taxon>
        <taxon>Hypocreomycetidae</taxon>
        <taxon>Hypocreales</taxon>
        <taxon>Nectriaceae</taxon>
        <taxon>Fusarium</taxon>
    </lineage>
</organism>
<name>A0A4U9FA79_GIBZA</name>
<evidence type="ECO:0000313" key="1">
    <source>
        <dbReference type="EMBL" id="CAG1973130.1"/>
    </source>
</evidence>
<dbReference type="Proteomes" id="UP000746612">
    <property type="component" value="Unassembled WGS sequence"/>
</dbReference>
<evidence type="ECO:0000313" key="3">
    <source>
        <dbReference type="Proteomes" id="UP000746612"/>
    </source>
</evidence>
<protein>
    <submittedName>
        <fullName evidence="1">Uncharacterized protein</fullName>
    </submittedName>
</protein>
<evidence type="ECO:0000313" key="2">
    <source>
        <dbReference type="EMBL" id="VIO58197.1"/>
    </source>
</evidence>